<evidence type="ECO:0000313" key="3">
    <source>
        <dbReference type="Proteomes" id="UP000664277"/>
    </source>
</evidence>
<dbReference type="Proteomes" id="UP000664277">
    <property type="component" value="Unassembled WGS sequence"/>
</dbReference>
<proteinExistence type="predicted"/>
<comment type="caution">
    <text evidence="2">The sequence shown here is derived from an EMBL/GenBank/DDBJ whole genome shotgun (WGS) entry which is preliminary data.</text>
</comment>
<feature type="compositionally biased region" description="Polar residues" evidence="1">
    <location>
        <begin position="155"/>
        <end position="166"/>
    </location>
</feature>
<protein>
    <submittedName>
        <fullName evidence="2">Uncharacterized protein</fullName>
    </submittedName>
</protein>
<reference evidence="2" key="1">
    <citation type="submission" date="2021-02" db="EMBL/GenBank/DDBJ databases">
        <title>Genome-Resolved Metagenomics of a Microbial Community Performing Photosynthetic Biological Nutrient Removal.</title>
        <authorList>
            <person name="Mcdaniel E.A."/>
        </authorList>
    </citation>
    <scope>NUCLEOTIDE SEQUENCE</scope>
    <source>
        <strain evidence="2">UWPOB_OBS1</strain>
    </source>
</reference>
<evidence type="ECO:0000256" key="1">
    <source>
        <dbReference type="SAM" id="MobiDB-lite"/>
    </source>
</evidence>
<feature type="compositionally biased region" description="Basic and acidic residues" evidence="1">
    <location>
        <begin position="1"/>
        <end position="17"/>
    </location>
</feature>
<gene>
    <name evidence="2" type="ORF">J0M35_18860</name>
</gene>
<sequence length="674" mass="72742">MATDKVSEKPEEKKETPESVAQKAGEKLAACAYDPSFKMDKSATNAYDRLQRSNMEMEAILNNNRFNNGPKIYDGAFGVKAAAGAGAAANSCKVNAGLESPGKDSSPKSVETLKEKADSLKQSEPSIIAGLDLRNFKAAGNKGEFRSEPDKTASMDYQTESTRGVTDTVKNAQTVKTELDKAVERAAETERKGDFVKIGDKMVKYNDKGEVIYSKEGSIVTVTEGGKNYVYDEASKVKEVWGPKGLEVRVYPDGTTETPDGKDGKIRFDASGEKIWTVDKDGRITSEIRITENGEAVIKMKDTQYERINTNLDTSDPAKLKEAMEKLYKEGKRGVIEFNNAKIYLNDFEYTKSDGTKGSTPNYLLVADNGLMLQRIGENSLVKDAKGNISLIDKDGHQHQQGSQGFEALKDKINAWARWFKGDYVAHSIREIIGDKVTSADQTTTLSGERTSDGTFAKTTAESKDIKVETTTATGETVITNKENGMALTTKPGQQGYNITTADGRKIERDNQGLKIGDLRVNGTNVTDERTGVRMSERGIESSQVRYDSSTGRASFSDGSALEADGTYVRMSNTLVSDSSKKAAQQAAEGRAMGLARAAEAQALSLIAKAASGRVSASDIDALSASLGSIEGSIKALSDQGDMISMVKLMMTKGTVSESLGKAQQMVGKQSLVA</sequence>
<name>A0A8J7PI82_9BACT</name>
<feature type="region of interest" description="Disordered" evidence="1">
    <location>
        <begin position="97"/>
        <end position="118"/>
    </location>
</feature>
<organism evidence="2 3">
    <name type="scientific">Candidatus Obscuribacter phosphatis</name>
    <dbReference type="NCBI Taxonomy" id="1906157"/>
    <lineage>
        <taxon>Bacteria</taxon>
        <taxon>Bacillati</taxon>
        <taxon>Candidatus Melainabacteria</taxon>
        <taxon>Candidatus Obscuribacterales</taxon>
        <taxon>Candidatus Obscuribacteraceae</taxon>
        <taxon>Candidatus Obscuribacter</taxon>
    </lineage>
</organism>
<feature type="compositionally biased region" description="Basic and acidic residues" evidence="1">
    <location>
        <begin position="143"/>
        <end position="153"/>
    </location>
</feature>
<dbReference type="AlphaFoldDB" id="A0A8J7PI82"/>
<dbReference type="EMBL" id="JAFLCK010000039">
    <property type="protein sequence ID" value="MBN8662438.1"/>
    <property type="molecule type" value="Genomic_DNA"/>
</dbReference>
<feature type="region of interest" description="Disordered" evidence="1">
    <location>
        <begin position="141"/>
        <end position="166"/>
    </location>
</feature>
<feature type="region of interest" description="Disordered" evidence="1">
    <location>
        <begin position="1"/>
        <end position="24"/>
    </location>
</feature>
<accession>A0A8J7PI82</accession>
<evidence type="ECO:0000313" key="2">
    <source>
        <dbReference type="EMBL" id="MBN8662438.1"/>
    </source>
</evidence>
<feature type="compositionally biased region" description="Basic and acidic residues" evidence="1">
    <location>
        <begin position="101"/>
        <end position="118"/>
    </location>
</feature>